<dbReference type="Gene3D" id="3.40.50.720">
    <property type="entry name" value="NAD(P)-binding Rossmann-like Domain"/>
    <property type="match status" value="1"/>
</dbReference>
<evidence type="ECO:0000313" key="12">
    <source>
        <dbReference type="EMBL" id="AIU71600.1"/>
    </source>
</evidence>
<proteinExistence type="inferred from homology"/>
<keyword evidence="5" id="KW-0288">FMN</keyword>
<dbReference type="GO" id="GO:0046872">
    <property type="term" value="F:metal ion binding"/>
    <property type="evidence" value="ECO:0007669"/>
    <property type="project" value="UniProtKB-KW"/>
</dbReference>
<dbReference type="InterPro" id="IPR036188">
    <property type="entry name" value="FAD/NAD-bd_sf"/>
</dbReference>
<dbReference type="OrthoDB" id="8523426at2"/>
<dbReference type="InterPro" id="IPR001155">
    <property type="entry name" value="OxRdtase_FMN_N"/>
</dbReference>
<feature type="domain" description="FAD/NAD(P)-binding" evidence="11">
    <location>
        <begin position="405"/>
        <end position="639"/>
    </location>
</feature>
<dbReference type="InterPro" id="IPR051793">
    <property type="entry name" value="NADH:flavin_oxidoreductase"/>
</dbReference>
<keyword evidence="9" id="KW-0411">Iron-sulfur</keyword>
<dbReference type="PANTHER" id="PTHR42917:SF2">
    <property type="entry name" value="2,4-DIENOYL-COA REDUCTASE [(2E)-ENOYL-COA-PRODUCING]"/>
    <property type="match status" value="1"/>
</dbReference>
<dbReference type="PANTHER" id="PTHR42917">
    <property type="entry name" value="2,4-DIENOYL-COA REDUCTASE"/>
    <property type="match status" value="1"/>
</dbReference>
<dbReference type="Pfam" id="PF00724">
    <property type="entry name" value="Oxidored_FMN"/>
    <property type="match status" value="1"/>
</dbReference>
<keyword evidence="8" id="KW-0408">Iron</keyword>
<evidence type="ECO:0000256" key="2">
    <source>
        <dbReference type="ARBA" id="ARBA00001966"/>
    </source>
</evidence>
<evidence type="ECO:0000256" key="3">
    <source>
        <dbReference type="ARBA" id="ARBA00011048"/>
    </source>
</evidence>
<keyword evidence="6" id="KW-0479">Metal-binding</keyword>
<dbReference type="PRINTS" id="PR00368">
    <property type="entry name" value="FADPNR"/>
</dbReference>
<dbReference type="eggNOG" id="COG1902">
    <property type="taxonomic scope" value="Bacteria"/>
</dbReference>
<dbReference type="HOGENOM" id="CLU_012153_1_1_6"/>
<dbReference type="InterPro" id="IPR013785">
    <property type="entry name" value="Aldolase_TIM"/>
</dbReference>
<dbReference type="Proteomes" id="UP000029986">
    <property type="component" value="Chromosome"/>
</dbReference>
<gene>
    <name evidence="12" type="ORF">AT03_03765</name>
</gene>
<evidence type="ECO:0000259" key="10">
    <source>
        <dbReference type="Pfam" id="PF00724"/>
    </source>
</evidence>
<keyword evidence="4" id="KW-0285">Flavoprotein</keyword>
<evidence type="ECO:0000256" key="4">
    <source>
        <dbReference type="ARBA" id="ARBA00022630"/>
    </source>
</evidence>
<comment type="similarity">
    <text evidence="3">In the N-terminal section; belongs to the NADH:flavin oxidoreductase/NADH oxidase family.</text>
</comment>
<dbReference type="KEGG" id="hav:AT03_03765"/>
<keyword evidence="13" id="KW-1185">Reference proteome</keyword>
<dbReference type="AlphaFoldDB" id="A0A097QYS1"/>
<dbReference type="InterPro" id="IPR023753">
    <property type="entry name" value="FAD/NAD-binding_dom"/>
</dbReference>
<dbReference type="Pfam" id="PF07992">
    <property type="entry name" value="Pyr_redox_2"/>
    <property type="match status" value="1"/>
</dbReference>
<dbReference type="RefSeq" id="WP_025798960.1">
    <property type="nucleotide sequence ID" value="NZ_CP009706.1"/>
</dbReference>
<protein>
    <submittedName>
        <fullName evidence="12">2-enoate reductase</fullName>
    </submittedName>
</protein>
<dbReference type="PATRIC" id="fig|1453496.5.peg.746"/>
<dbReference type="GO" id="GO:0010181">
    <property type="term" value="F:FMN binding"/>
    <property type="evidence" value="ECO:0007669"/>
    <property type="project" value="InterPro"/>
</dbReference>
<sequence>MSNLDPLFESITIKNVEMKNRYVMAPMGNVGHADAQGAFSQSAVEYFVERAKGGVGLIITGLCDVAPHIEGITPGHMPLPTLNPNAFSYSAIEMTERVHAWGSKIFLQLTAGFGYSGKSSVATNPVAPSPMSNRWQPEIQHRALARSEIYQFIEGFVQSAKIAQQSGFDGVEIHAVHEGYLLDQFTIAFYNQRQDEFGGSLAARLKFPIEIVKAIKAACGENFPVALRFSLKSFIKDHRQGAVPGESFEEKGRDIEEGLQAAKLLVDAGYDALDVDVGTYDSWYWNHPPMYFGKKGIYLEFSRLLKQAIKVPVIVAGRMDDDALAREALLNGDCDMVGLGRPLLADPELPNKVRLNRTEDIRPCLSCHEGCMGRFARGGRLSCAVNPACGREAIYSITPALKRKHIIVAGGGIAGMEAARVAALRGHRVDLYEQNSALGGVVIPGGMPPFKSDDHDLLRWYQQTLLNAGVEIHFNHKVTRSELLSIQADAIIIATGANPIVPSIKGCENIPTYAASDVLMNTELAGARVAIIGAGLVGAELGLWLKRLGRQVVLIEASANILGGNALPVMNADMLTDLLRHEQVEIHCQTQVTEIVPTGIITEKLGVKQHFEVDTVVYAVGYHSENRLWNEIKDDGLDCYLLGDAKRVSNIMYAIWDAYEVARNL</sequence>
<reference evidence="12 13" key="1">
    <citation type="journal article" date="2014" name="Gut Pathog.">
        <title>Gene clusters of Hafnia alvei strain FB1 important in survival and pathogenesis: a draft genome perspective.</title>
        <authorList>
            <person name="Tan J.Y."/>
            <person name="Yin W.F."/>
            <person name="Chan K.G."/>
        </authorList>
    </citation>
    <scope>NUCLEOTIDE SEQUENCE [LARGE SCALE GENOMIC DNA]</scope>
    <source>
        <strain evidence="12 13">FB1</strain>
    </source>
</reference>
<comment type="cofactor">
    <cofactor evidence="1">
        <name>FMN</name>
        <dbReference type="ChEBI" id="CHEBI:58210"/>
    </cofactor>
</comment>
<dbReference type="Gene3D" id="3.20.20.70">
    <property type="entry name" value="Aldolase class I"/>
    <property type="match status" value="1"/>
</dbReference>
<dbReference type="Gene3D" id="3.50.50.60">
    <property type="entry name" value="FAD/NAD(P)-binding domain"/>
    <property type="match status" value="1"/>
</dbReference>
<organism evidence="12 13">
    <name type="scientific">Hafnia alvei FB1</name>
    <dbReference type="NCBI Taxonomy" id="1453496"/>
    <lineage>
        <taxon>Bacteria</taxon>
        <taxon>Pseudomonadati</taxon>
        <taxon>Pseudomonadota</taxon>
        <taxon>Gammaproteobacteria</taxon>
        <taxon>Enterobacterales</taxon>
        <taxon>Hafniaceae</taxon>
        <taxon>Hafnia</taxon>
    </lineage>
</organism>
<evidence type="ECO:0000313" key="13">
    <source>
        <dbReference type="Proteomes" id="UP000029986"/>
    </source>
</evidence>
<feature type="domain" description="NADH:flavin oxidoreductase/NADH oxidase N-terminal" evidence="10">
    <location>
        <begin position="7"/>
        <end position="358"/>
    </location>
</feature>
<dbReference type="eggNOG" id="COG0446">
    <property type="taxonomic scope" value="Bacteria"/>
</dbReference>
<evidence type="ECO:0000256" key="8">
    <source>
        <dbReference type="ARBA" id="ARBA00023004"/>
    </source>
</evidence>
<evidence type="ECO:0000256" key="1">
    <source>
        <dbReference type="ARBA" id="ARBA00001917"/>
    </source>
</evidence>
<name>A0A097QYS1_HAFAL</name>
<evidence type="ECO:0000256" key="7">
    <source>
        <dbReference type="ARBA" id="ARBA00023002"/>
    </source>
</evidence>
<dbReference type="SUPFAM" id="SSF51395">
    <property type="entry name" value="FMN-linked oxidoreductases"/>
    <property type="match status" value="1"/>
</dbReference>
<evidence type="ECO:0000256" key="5">
    <source>
        <dbReference type="ARBA" id="ARBA00022643"/>
    </source>
</evidence>
<comment type="cofactor">
    <cofactor evidence="2">
        <name>[4Fe-4S] cluster</name>
        <dbReference type="ChEBI" id="CHEBI:49883"/>
    </cofactor>
</comment>
<evidence type="ECO:0000256" key="9">
    <source>
        <dbReference type="ARBA" id="ARBA00023014"/>
    </source>
</evidence>
<evidence type="ECO:0000256" key="6">
    <source>
        <dbReference type="ARBA" id="ARBA00022723"/>
    </source>
</evidence>
<keyword evidence="7" id="KW-0560">Oxidoreductase</keyword>
<evidence type="ECO:0000259" key="11">
    <source>
        <dbReference type="Pfam" id="PF07992"/>
    </source>
</evidence>
<dbReference type="EMBL" id="CP009706">
    <property type="protein sequence ID" value="AIU71600.1"/>
    <property type="molecule type" value="Genomic_DNA"/>
</dbReference>
<dbReference type="SUPFAM" id="SSF51905">
    <property type="entry name" value="FAD/NAD(P)-binding domain"/>
    <property type="match status" value="1"/>
</dbReference>
<dbReference type="GO" id="GO:0051536">
    <property type="term" value="F:iron-sulfur cluster binding"/>
    <property type="evidence" value="ECO:0007669"/>
    <property type="project" value="UniProtKB-KW"/>
</dbReference>
<dbReference type="GO" id="GO:0016491">
    <property type="term" value="F:oxidoreductase activity"/>
    <property type="evidence" value="ECO:0007669"/>
    <property type="project" value="UniProtKB-KW"/>
</dbReference>
<accession>A0A097QYS1</accession>